<keyword evidence="9" id="KW-0735">Signal-anchor</keyword>
<feature type="domain" description="Fringe-like glycosyltransferase" evidence="13">
    <location>
        <begin position="109"/>
        <end position="277"/>
    </location>
</feature>
<dbReference type="EMBL" id="GEBQ01014391">
    <property type="protein sequence ID" value="JAT25586.1"/>
    <property type="molecule type" value="Transcribed_RNA"/>
</dbReference>
<evidence type="ECO:0000256" key="9">
    <source>
        <dbReference type="ARBA" id="ARBA00022968"/>
    </source>
</evidence>
<evidence type="ECO:0000256" key="10">
    <source>
        <dbReference type="ARBA" id="ARBA00022989"/>
    </source>
</evidence>
<evidence type="ECO:0000256" key="1">
    <source>
        <dbReference type="ARBA" id="ARBA00004606"/>
    </source>
</evidence>
<dbReference type="AlphaFoldDB" id="A0A1B6LPJ0"/>
<evidence type="ECO:0000256" key="5">
    <source>
        <dbReference type="ARBA" id="ARBA00022676"/>
    </source>
</evidence>
<proteinExistence type="inferred from homology"/>
<sequence>MVRLTYTTLANSSYDKPIHSCWVKIKSFTRIFLFFVGICCGVVLSITFFSALRNSHTTFRGDRSLYRSYTNDQSRSIAIEALRQTHVINETFHRGEDVIAEQMSNTVRVLCLVLTTKETFKKSAEAVKNTWGKRCNTLIFVGNFEDSSIPVEKLVSDEGKLKNWELMKAAVRHVYIHHLETHDWLLRVDDHTFVVVENLRHLLSKYNSSDALYLGCRFKKYVKQGFMSGGAGYVLSKEAVVRMVREGISQEICNTGNEGIEDVEIGKCMEKLGVTPVDTRDSLGRGRFFPFSPETHLIPGTIKEDSWYWDMVYYPPNTGFNCCSDSAISFHGIGHQAMYVMNYLVYHLRPYGISPHALMNKTNILIVVK</sequence>
<evidence type="ECO:0000256" key="8">
    <source>
        <dbReference type="ARBA" id="ARBA00022741"/>
    </source>
</evidence>
<dbReference type="UniPathway" id="UPA00378"/>
<name>A0A1B6LPJ0_9HEMI</name>
<gene>
    <name evidence="14" type="ORF">g.14287</name>
</gene>
<evidence type="ECO:0000256" key="11">
    <source>
        <dbReference type="ARBA" id="ARBA00023136"/>
    </source>
</evidence>
<evidence type="ECO:0000256" key="6">
    <source>
        <dbReference type="ARBA" id="ARBA00022679"/>
    </source>
</evidence>
<dbReference type="Pfam" id="PF02434">
    <property type="entry name" value="Fringe"/>
    <property type="match status" value="1"/>
</dbReference>
<dbReference type="GO" id="GO:0016020">
    <property type="term" value="C:membrane"/>
    <property type="evidence" value="ECO:0007669"/>
    <property type="project" value="UniProtKB-SubCell"/>
</dbReference>
<reference evidence="14" key="1">
    <citation type="submission" date="2015-11" db="EMBL/GenBank/DDBJ databases">
        <title>De novo transcriptome assembly of four potential Pierce s Disease insect vectors from Arizona vineyards.</title>
        <authorList>
            <person name="Tassone E.E."/>
        </authorList>
    </citation>
    <scope>NUCLEOTIDE SEQUENCE</scope>
</reference>
<keyword evidence="10 12" id="KW-1133">Transmembrane helix</keyword>
<keyword evidence="6" id="KW-0808">Transferase</keyword>
<organism evidence="14">
    <name type="scientific">Graphocephala atropunctata</name>
    <dbReference type="NCBI Taxonomy" id="36148"/>
    <lineage>
        <taxon>Eukaryota</taxon>
        <taxon>Metazoa</taxon>
        <taxon>Ecdysozoa</taxon>
        <taxon>Arthropoda</taxon>
        <taxon>Hexapoda</taxon>
        <taxon>Insecta</taxon>
        <taxon>Pterygota</taxon>
        <taxon>Neoptera</taxon>
        <taxon>Paraneoptera</taxon>
        <taxon>Hemiptera</taxon>
        <taxon>Auchenorrhyncha</taxon>
        <taxon>Membracoidea</taxon>
        <taxon>Cicadellidae</taxon>
        <taxon>Cicadellinae</taxon>
        <taxon>Cicadellini</taxon>
        <taxon>Graphocephala</taxon>
    </lineage>
</organism>
<comment type="subcellular location">
    <subcellularLocation>
        <location evidence="1">Membrane</location>
        <topology evidence="1">Single-pass type II membrane protein</topology>
    </subcellularLocation>
</comment>
<comment type="similarity">
    <text evidence="3">Belongs to the glycosyltransferase 31 family. Beta3-Gal-T subfamily.</text>
</comment>
<evidence type="ECO:0000259" key="13">
    <source>
        <dbReference type="Pfam" id="PF02434"/>
    </source>
</evidence>
<dbReference type="GO" id="GO:0000166">
    <property type="term" value="F:nucleotide binding"/>
    <property type="evidence" value="ECO:0007669"/>
    <property type="project" value="UniProtKB-KW"/>
</dbReference>
<dbReference type="PANTHER" id="PTHR23033:SF14">
    <property type="entry name" value="GLYCOPROTEIN-N-ACETYLGALACTOSAMINE 3-BETA-GALACTOSYLTRANSFERASE 1-RELATED"/>
    <property type="match status" value="1"/>
</dbReference>
<evidence type="ECO:0000256" key="2">
    <source>
        <dbReference type="ARBA" id="ARBA00004922"/>
    </source>
</evidence>
<evidence type="ECO:0000256" key="12">
    <source>
        <dbReference type="SAM" id="Phobius"/>
    </source>
</evidence>
<keyword evidence="7 12" id="KW-0812">Transmembrane</keyword>
<keyword evidence="8" id="KW-0547">Nucleotide-binding</keyword>
<evidence type="ECO:0000256" key="4">
    <source>
        <dbReference type="ARBA" id="ARBA00012557"/>
    </source>
</evidence>
<dbReference type="InterPro" id="IPR026050">
    <property type="entry name" value="C1GALT1/C1GALT1_chp1"/>
</dbReference>
<protein>
    <recommendedName>
        <fullName evidence="4">N-acetylgalactosaminide beta-1,3-galactosyltransferase</fullName>
        <ecNumber evidence="4">2.4.1.122</ecNumber>
    </recommendedName>
</protein>
<comment type="pathway">
    <text evidence="2">Protein modification; protein glycosylation.</text>
</comment>
<keyword evidence="5" id="KW-0328">Glycosyltransferase</keyword>
<evidence type="ECO:0000256" key="3">
    <source>
        <dbReference type="ARBA" id="ARBA00006462"/>
    </source>
</evidence>
<feature type="transmembrane region" description="Helical" evidence="12">
    <location>
        <begin position="31"/>
        <end position="52"/>
    </location>
</feature>
<accession>A0A1B6LPJ0</accession>
<evidence type="ECO:0000313" key="14">
    <source>
        <dbReference type="EMBL" id="JAT25586.1"/>
    </source>
</evidence>
<dbReference type="Gene3D" id="3.90.550.50">
    <property type="match status" value="1"/>
</dbReference>
<dbReference type="EC" id="2.4.1.122" evidence="4"/>
<keyword evidence="11 12" id="KW-0472">Membrane</keyword>
<evidence type="ECO:0000256" key="7">
    <source>
        <dbReference type="ARBA" id="ARBA00022692"/>
    </source>
</evidence>
<dbReference type="GO" id="GO:0016263">
    <property type="term" value="F:glycoprotein-N-acetylgalactosamine 3-beta-galactosyltransferase activity"/>
    <property type="evidence" value="ECO:0007669"/>
    <property type="project" value="UniProtKB-EC"/>
</dbReference>
<dbReference type="PANTHER" id="PTHR23033">
    <property type="entry name" value="BETA1,3-GALACTOSYLTRANSFERASE"/>
    <property type="match status" value="1"/>
</dbReference>
<dbReference type="InterPro" id="IPR003378">
    <property type="entry name" value="Fringe-like_glycosylTrfase"/>
</dbReference>